<keyword evidence="2" id="KW-1185">Reference proteome</keyword>
<protein>
    <submittedName>
        <fullName evidence="1">Uncharacterized protein</fullName>
    </submittedName>
</protein>
<accession>A0A642US86</accession>
<dbReference type="Proteomes" id="UP000761534">
    <property type="component" value="Unassembled WGS sequence"/>
</dbReference>
<proteinExistence type="predicted"/>
<dbReference type="AlphaFoldDB" id="A0A642US86"/>
<comment type="caution">
    <text evidence="1">The sequence shown here is derived from an EMBL/GenBank/DDBJ whole genome shotgun (WGS) entry which is preliminary data.</text>
</comment>
<evidence type="ECO:0000313" key="1">
    <source>
        <dbReference type="EMBL" id="KAA8904431.1"/>
    </source>
</evidence>
<dbReference type="EMBL" id="SWFS01000430">
    <property type="protein sequence ID" value="KAA8904431.1"/>
    <property type="molecule type" value="Genomic_DNA"/>
</dbReference>
<organism evidence="1 2">
    <name type="scientific">Trichomonascus ciferrii</name>
    <dbReference type="NCBI Taxonomy" id="44093"/>
    <lineage>
        <taxon>Eukaryota</taxon>
        <taxon>Fungi</taxon>
        <taxon>Dikarya</taxon>
        <taxon>Ascomycota</taxon>
        <taxon>Saccharomycotina</taxon>
        <taxon>Dipodascomycetes</taxon>
        <taxon>Dipodascales</taxon>
        <taxon>Trichomonascaceae</taxon>
        <taxon>Trichomonascus</taxon>
        <taxon>Trichomonascus ciferrii complex</taxon>
    </lineage>
</organism>
<evidence type="ECO:0000313" key="2">
    <source>
        <dbReference type="Proteomes" id="UP000761534"/>
    </source>
</evidence>
<name>A0A642US86_9ASCO</name>
<reference evidence="1" key="1">
    <citation type="journal article" date="2019" name="G3 (Bethesda)">
        <title>Genome Assemblies of Two Rare Opportunistic Yeast Pathogens: Diutina rugosa (syn. Candida rugosa) and Trichomonascus ciferrii (syn. Candida ciferrii).</title>
        <authorList>
            <person name="Mixao V."/>
            <person name="Saus E."/>
            <person name="Hansen A.P."/>
            <person name="Lass-Florl C."/>
            <person name="Gabaldon T."/>
        </authorList>
    </citation>
    <scope>NUCLEOTIDE SEQUENCE</scope>
    <source>
        <strain evidence="1">CBS 4856</strain>
    </source>
</reference>
<dbReference type="VEuPathDB" id="FungiDB:TRICI_005481"/>
<gene>
    <name evidence="1" type="ORF">TRICI_005481</name>
</gene>
<sequence>MFSLDCRYLQALISLEPDSPLQNPNPEVVFGGTPPDPVGSPKAGWPSHIFLLDDAGHTGCRELTPLFDEASQS</sequence>